<comment type="similarity">
    <text evidence="2">Belongs to the TMCO4 family.</text>
</comment>
<dbReference type="InterPro" id="IPR007941">
    <property type="entry name" value="DUF726"/>
</dbReference>
<proteinExistence type="inferred from homology"/>
<evidence type="ECO:0000256" key="2">
    <source>
        <dbReference type="ARBA" id="ARBA00009824"/>
    </source>
</evidence>
<evidence type="ECO:0000256" key="1">
    <source>
        <dbReference type="ARBA" id="ARBA00004141"/>
    </source>
</evidence>
<keyword evidence="8" id="KW-1185">Reference proteome</keyword>
<evidence type="ECO:0000313" key="8">
    <source>
        <dbReference type="Proteomes" id="UP001176961"/>
    </source>
</evidence>
<keyword evidence="3 6" id="KW-0812">Transmembrane</keyword>
<evidence type="ECO:0008006" key="9">
    <source>
        <dbReference type="Google" id="ProtNLM"/>
    </source>
</evidence>
<keyword evidence="5 6" id="KW-0472">Membrane</keyword>
<dbReference type="GO" id="GO:0016020">
    <property type="term" value="C:membrane"/>
    <property type="evidence" value="ECO:0007669"/>
    <property type="project" value="UniProtKB-SubCell"/>
</dbReference>
<evidence type="ECO:0000256" key="6">
    <source>
        <dbReference type="SAM" id="Phobius"/>
    </source>
</evidence>
<evidence type="ECO:0000256" key="3">
    <source>
        <dbReference type="ARBA" id="ARBA00022692"/>
    </source>
</evidence>
<evidence type="ECO:0000313" key="7">
    <source>
        <dbReference type="EMBL" id="CAJ0606420.1"/>
    </source>
</evidence>
<comment type="caution">
    <text evidence="7">The sequence shown here is derived from an EMBL/GenBank/DDBJ whole genome shotgun (WGS) entry which is preliminary data.</text>
</comment>
<gene>
    <name evidence="7" type="ORF">CYNAS_LOCUS18403</name>
</gene>
<keyword evidence="4 6" id="KW-1133">Transmembrane helix</keyword>
<protein>
    <recommendedName>
        <fullName evidence="9">Transmembrane and coiled-coil domain-containing protein 4</fullName>
    </recommendedName>
</protein>
<dbReference type="SUPFAM" id="SSF53474">
    <property type="entry name" value="alpha/beta-Hydrolases"/>
    <property type="match status" value="1"/>
</dbReference>
<feature type="transmembrane region" description="Helical" evidence="6">
    <location>
        <begin position="210"/>
        <end position="230"/>
    </location>
</feature>
<dbReference type="InterPro" id="IPR029058">
    <property type="entry name" value="AB_hydrolase_fold"/>
</dbReference>
<feature type="transmembrane region" description="Helical" evidence="6">
    <location>
        <begin position="236"/>
        <end position="255"/>
    </location>
</feature>
<dbReference type="Pfam" id="PF05277">
    <property type="entry name" value="DUF726"/>
    <property type="match status" value="1"/>
</dbReference>
<dbReference type="Proteomes" id="UP001176961">
    <property type="component" value="Unassembled WGS sequence"/>
</dbReference>
<sequence length="456" mass="49647">MFLVSKYLDIACAFEEKTLFCSGLCSLTSLTSSPKALMQGKFPPKSPSNNCLPSVTGTSPQELKVAELQPATRFALASLSACVLRLDFWDDEEPGSIFFSKVAFEIVVSHLEISEKAVRTIKTHLESAEDLPDLVALITTIKNDPLVFQNGTITVLSSLLLAFINSDIECIYVISQLFYVWYGTILKMWKTRLHQLWYNKLLSSPRLTGGLAAPLVAAGAGAIIGTAGAAGIATTAGAAVLGTTFGVAGAGLGGYKMSKRVGAIEEFTIESLSEGLSLHCALAVSGWIDENESCEMSFKQQWRYLNLSLEQYTLRYESKYLIELGEAMNYIMSIALSLAIQKTLMETALAGLMTAVVWPVAILSCANVLDNPWNVGIARAAEDGEHLAEVLLSRSHGKRPISLVGFSLGARVIHHCLLAMSKRSEAAVLRDVHNGTTTNYEKITRMERVCDCDWIR</sequence>
<reference evidence="7" key="1">
    <citation type="submission" date="2023-07" db="EMBL/GenBank/DDBJ databases">
        <authorList>
            <consortium name="CYATHOMIX"/>
        </authorList>
    </citation>
    <scope>NUCLEOTIDE SEQUENCE</scope>
    <source>
        <strain evidence="7">N/A</strain>
    </source>
</reference>
<evidence type="ECO:0000256" key="4">
    <source>
        <dbReference type="ARBA" id="ARBA00022989"/>
    </source>
</evidence>
<dbReference type="AlphaFoldDB" id="A0AA36H9W4"/>
<dbReference type="EMBL" id="CATQJL010000316">
    <property type="protein sequence ID" value="CAJ0606420.1"/>
    <property type="molecule type" value="Genomic_DNA"/>
</dbReference>
<organism evidence="7 8">
    <name type="scientific">Cylicocyclus nassatus</name>
    <name type="common">Nematode worm</name>
    <dbReference type="NCBI Taxonomy" id="53992"/>
    <lineage>
        <taxon>Eukaryota</taxon>
        <taxon>Metazoa</taxon>
        <taxon>Ecdysozoa</taxon>
        <taxon>Nematoda</taxon>
        <taxon>Chromadorea</taxon>
        <taxon>Rhabditida</taxon>
        <taxon>Rhabditina</taxon>
        <taxon>Rhabditomorpha</taxon>
        <taxon>Strongyloidea</taxon>
        <taxon>Strongylidae</taxon>
        <taxon>Cylicocyclus</taxon>
    </lineage>
</organism>
<evidence type="ECO:0000256" key="5">
    <source>
        <dbReference type="ARBA" id="ARBA00023136"/>
    </source>
</evidence>
<feature type="transmembrane region" description="Helical" evidence="6">
    <location>
        <begin position="171"/>
        <end position="189"/>
    </location>
</feature>
<accession>A0AA36H9W4</accession>
<name>A0AA36H9W4_CYLNA</name>
<dbReference type="PANTHER" id="PTHR17920">
    <property type="entry name" value="TRANSMEMBRANE AND COILED-COIL DOMAIN-CONTAINING PROTEIN 4 TMCO4"/>
    <property type="match status" value="1"/>
</dbReference>
<comment type="subcellular location">
    <subcellularLocation>
        <location evidence="1">Membrane</location>
        <topology evidence="1">Multi-pass membrane protein</topology>
    </subcellularLocation>
</comment>
<dbReference type="PANTHER" id="PTHR17920:SF3">
    <property type="entry name" value="TRANSMEMBRANE AND COILED-COIL DOMAIN-CONTAINING PROTEIN 4"/>
    <property type="match status" value="1"/>
</dbReference>